<dbReference type="eggNOG" id="ENOG502RKU8">
    <property type="taxonomic scope" value="Eukaryota"/>
</dbReference>
<dbReference type="EMBL" id="KB445552">
    <property type="protein sequence ID" value="EMC99392.1"/>
    <property type="molecule type" value="Genomic_DNA"/>
</dbReference>
<name>M2LXG5_BAUPA</name>
<reference evidence="1 2" key="1">
    <citation type="journal article" date="2012" name="PLoS Pathog.">
        <title>Diverse lifestyles and strategies of plant pathogenesis encoded in the genomes of eighteen Dothideomycetes fungi.</title>
        <authorList>
            <person name="Ohm R.A."/>
            <person name="Feau N."/>
            <person name="Henrissat B."/>
            <person name="Schoch C.L."/>
            <person name="Horwitz B.A."/>
            <person name="Barry K.W."/>
            <person name="Condon B.J."/>
            <person name="Copeland A.C."/>
            <person name="Dhillon B."/>
            <person name="Glaser F."/>
            <person name="Hesse C.N."/>
            <person name="Kosti I."/>
            <person name="LaButti K."/>
            <person name="Lindquist E.A."/>
            <person name="Lucas S."/>
            <person name="Salamov A.A."/>
            <person name="Bradshaw R.E."/>
            <person name="Ciuffetti L."/>
            <person name="Hamelin R.C."/>
            <person name="Kema G.H.J."/>
            <person name="Lawrence C."/>
            <person name="Scott J.A."/>
            <person name="Spatafora J.W."/>
            <person name="Turgeon B.G."/>
            <person name="de Wit P.J.G.M."/>
            <person name="Zhong S."/>
            <person name="Goodwin S.B."/>
            <person name="Grigoriev I.V."/>
        </authorList>
    </citation>
    <scope>NUCLEOTIDE SEQUENCE [LARGE SCALE GENOMIC DNA]</scope>
    <source>
        <strain evidence="1 2">UAMH 10762</strain>
    </source>
</reference>
<keyword evidence="2" id="KW-1185">Reference proteome</keyword>
<evidence type="ECO:0000313" key="2">
    <source>
        <dbReference type="Proteomes" id="UP000011761"/>
    </source>
</evidence>
<dbReference type="AlphaFoldDB" id="M2LXG5"/>
<sequence>MTSNEATGLAILADVLSEYRDRISIDGSSKILCTSATVAKHVAEQVKDISTPYGPKFTVVSKDSQTSELGPNITSEPMDGLMAKMDYFSHAITDVSAEDGRSCMEIMKWAKYALQPKGIAVVIALKKQGDAGAEETDLRDRIVKQSKGRVQSLSDVLESAGFETGKIRSTERSVEVEGKRVEAELVLAMKWDQLTA</sequence>
<dbReference type="HOGENOM" id="CLU_1360365_0_0_1"/>
<proteinExistence type="predicted"/>
<gene>
    <name evidence="1" type="ORF">BAUCODRAFT_401900</name>
</gene>
<dbReference type="KEGG" id="bcom:BAUCODRAFT_401900"/>
<dbReference type="OrthoDB" id="3893917at2759"/>
<evidence type="ECO:0000313" key="1">
    <source>
        <dbReference type="EMBL" id="EMC99392.1"/>
    </source>
</evidence>
<organism evidence="1 2">
    <name type="scientific">Baudoinia panamericana (strain UAMH 10762)</name>
    <name type="common">Angels' share fungus</name>
    <name type="synonym">Baudoinia compniacensis (strain UAMH 10762)</name>
    <dbReference type="NCBI Taxonomy" id="717646"/>
    <lineage>
        <taxon>Eukaryota</taxon>
        <taxon>Fungi</taxon>
        <taxon>Dikarya</taxon>
        <taxon>Ascomycota</taxon>
        <taxon>Pezizomycotina</taxon>
        <taxon>Dothideomycetes</taxon>
        <taxon>Dothideomycetidae</taxon>
        <taxon>Mycosphaerellales</taxon>
        <taxon>Teratosphaeriaceae</taxon>
        <taxon>Baudoinia</taxon>
    </lineage>
</organism>
<dbReference type="Proteomes" id="UP000011761">
    <property type="component" value="Unassembled WGS sequence"/>
</dbReference>
<dbReference type="OMA" id="MDFYTHA"/>
<dbReference type="RefSeq" id="XP_007674274.1">
    <property type="nucleotide sequence ID" value="XM_007676084.1"/>
</dbReference>
<dbReference type="GeneID" id="19113956"/>
<protein>
    <submittedName>
        <fullName evidence="1">Uncharacterized protein</fullName>
    </submittedName>
</protein>
<accession>M2LXG5</accession>